<proteinExistence type="inferred from homology"/>
<dbReference type="InterPro" id="IPR012340">
    <property type="entry name" value="NA-bd_OB-fold"/>
</dbReference>
<dbReference type="Gene3D" id="2.40.50.1070">
    <property type="match status" value="1"/>
</dbReference>
<dbReference type="InterPro" id="IPR010280">
    <property type="entry name" value="U5_MeTrfase_fam"/>
</dbReference>
<dbReference type="STRING" id="1429043.X474_14375"/>
<dbReference type="GO" id="GO:0070041">
    <property type="term" value="F:rRNA (uridine-C5-)-methyltransferase activity"/>
    <property type="evidence" value="ECO:0007669"/>
    <property type="project" value="TreeGrafter"/>
</dbReference>
<dbReference type="FunCoup" id="A0A0D2JV47">
    <property type="interactions" value="468"/>
</dbReference>
<dbReference type="EMBL" id="AZAC01000016">
    <property type="protein sequence ID" value="KIX13430.1"/>
    <property type="molecule type" value="Genomic_DNA"/>
</dbReference>
<protein>
    <recommendedName>
        <fullName evidence="5">TRAM domain-containing protein</fullName>
    </recommendedName>
</protein>
<dbReference type="Proteomes" id="UP000032233">
    <property type="component" value="Unassembled WGS sequence"/>
</dbReference>
<keyword evidence="2 4" id="KW-0808">Transferase</keyword>
<evidence type="ECO:0000256" key="3">
    <source>
        <dbReference type="ARBA" id="ARBA00022691"/>
    </source>
</evidence>
<gene>
    <name evidence="6" type="ORF">X474_14375</name>
</gene>
<keyword evidence="1 4" id="KW-0489">Methyltransferase</keyword>
<dbReference type="PROSITE" id="PS01231">
    <property type="entry name" value="TRMA_2"/>
    <property type="match status" value="1"/>
</dbReference>
<dbReference type="Gene3D" id="2.40.50.140">
    <property type="entry name" value="Nucleic acid-binding proteins"/>
    <property type="match status" value="1"/>
</dbReference>
<dbReference type="AlphaFoldDB" id="A0A0D2JV47"/>
<keyword evidence="7" id="KW-1185">Reference proteome</keyword>
<dbReference type="PROSITE" id="PS51687">
    <property type="entry name" value="SAM_MT_RNA_M5U"/>
    <property type="match status" value="1"/>
</dbReference>
<feature type="binding site" evidence="4">
    <location>
        <position position="294"/>
    </location>
    <ligand>
        <name>S-adenosyl-L-methionine</name>
        <dbReference type="ChEBI" id="CHEBI:59789"/>
    </ligand>
</feature>
<dbReference type="InterPro" id="IPR002792">
    <property type="entry name" value="TRAM_dom"/>
</dbReference>
<dbReference type="InterPro" id="IPR029063">
    <property type="entry name" value="SAM-dependent_MTases_sf"/>
</dbReference>
<dbReference type="InterPro" id="IPR030391">
    <property type="entry name" value="MeTrfase_TrmA_CS"/>
</dbReference>
<dbReference type="PROSITE" id="PS50926">
    <property type="entry name" value="TRAM"/>
    <property type="match status" value="1"/>
</dbReference>
<keyword evidence="3 4" id="KW-0949">S-adenosyl-L-methionine</keyword>
<comment type="similarity">
    <text evidence="4">Belongs to the class I-like SAM-binding methyltransferase superfamily. RNA M5U methyltransferase family.</text>
</comment>
<evidence type="ECO:0000256" key="2">
    <source>
        <dbReference type="ARBA" id="ARBA00022679"/>
    </source>
</evidence>
<dbReference type="InParanoid" id="A0A0D2JV47"/>
<feature type="binding site" evidence="4">
    <location>
        <position position="265"/>
    </location>
    <ligand>
        <name>S-adenosyl-L-methionine</name>
        <dbReference type="ChEBI" id="CHEBI:59789"/>
    </ligand>
</feature>
<dbReference type="CDD" id="cd02440">
    <property type="entry name" value="AdoMet_MTases"/>
    <property type="match status" value="1"/>
</dbReference>
<feature type="domain" description="TRAM" evidence="5">
    <location>
        <begin position="4"/>
        <end position="63"/>
    </location>
</feature>
<dbReference type="SUPFAM" id="SSF53335">
    <property type="entry name" value="S-adenosyl-L-methionine-dependent methyltransferases"/>
    <property type="match status" value="1"/>
</dbReference>
<organism evidence="6 7">
    <name type="scientific">Dethiosulfatarculus sandiegensis</name>
    <dbReference type="NCBI Taxonomy" id="1429043"/>
    <lineage>
        <taxon>Bacteria</taxon>
        <taxon>Pseudomonadati</taxon>
        <taxon>Thermodesulfobacteriota</taxon>
        <taxon>Desulfarculia</taxon>
        <taxon>Desulfarculales</taxon>
        <taxon>Desulfarculaceae</taxon>
        <taxon>Dethiosulfatarculus</taxon>
    </lineage>
</organism>
<comment type="caution">
    <text evidence="6">The sequence shown here is derived from an EMBL/GenBank/DDBJ whole genome shotgun (WGS) entry which is preliminary data.</text>
</comment>
<dbReference type="Gene3D" id="3.40.50.150">
    <property type="entry name" value="Vaccinia Virus protein VP39"/>
    <property type="match status" value="1"/>
</dbReference>
<dbReference type="OrthoDB" id="9804590at2"/>
<feature type="binding site" evidence="4">
    <location>
        <position position="315"/>
    </location>
    <ligand>
        <name>S-adenosyl-L-methionine</name>
        <dbReference type="ChEBI" id="CHEBI:59789"/>
    </ligand>
</feature>
<dbReference type="GO" id="GO:0070475">
    <property type="term" value="P:rRNA base methylation"/>
    <property type="evidence" value="ECO:0007669"/>
    <property type="project" value="TreeGrafter"/>
</dbReference>
<accession>A0A0D2JV47</accession>
<dbReference type="FunFam" id="2.40.50.140:FF:000097">
    <property type="entry name" value="23S rRNA (uracil(1939)-C(5))-methyltransferase RlmD"/>
    <property type="match status" value="1"/>
</dbReference>
<evidence type="ECO:0000259" key="5">
    <source>
        <dbReference type="PROSITE" id="PS50926"/>
    </source>
</evidence>
<name>A0A0D2JV47_9BACT</name>
<sequence length="432" mass="47541">MKTQQTKTKEIKIDITDLAFGGRGFGRNDHGKAVMVQGALKGETVLAGITREHKDYDQAEVVQILKPSPDRVEPLCPYYANCGGCNLMHLAYPAQVKAKAAWVERALHRVSGIKPHEVISSPASEGCRNRVRVQVKHKKIGFYARASNDLVEISNCLVAKDAINRILPELAKYLEQWQGPDPKEIELLSGLEDTVFACVIFDRSQRVSKQKIQELRAGLLDTGLAGVRFSVAGRLERWEFSPENGANMYRSADLDLFAFPGFFSQVNFATNDILLEELTKEAGEGQGGEALDLYAGTGNFTLPLLRQNWLVTSVENAVGSLDAIVFGAEANGLKQGLAGFQGKVEKVLPVLWEEKAHFDLVVLDPPRSGAKGLMPGLARLDPTKIIYISCHPAALARDAKELIKLGYEPCSFMVFDHFPHTGHVEALLAFEK</sequence>
<evidence type="ECO:0000256" key="4">
    <source>
        <dbReference type="PROSITE-ProRule" id="PRU01024"/>
    </source>
</evidence>
<dbReference type="SUPFAM" id="SSF50249">
    <property type="entry name" value="Nucleic acid-binding proteins"/>
    <property type="match status" value="1"/>
</dbReference>
<dbReference type="PANTHER" id="PTHR11061:SF30">
    <property type="entry name" value="TRNA (URACIL(54)-C(5))-METHYLTRANSFERASE"/>
    <property type="match status" value="1"/>
</dbReference>
<dbReference type="PANTHER" id="PTHR11061">
    <property type="entry name" value="RNA M5U METHYLTRANSFERASE"/>
    <property type="match status" value="1"/>
</dbReference>
<feature type="active site" description="Nucleophile" evidence="4">
    <location>
        <position position="390"/>
    </location>
</feature>
<feature type="binding site" evidence="4">
    <location>
        <position position="364"/>
    </location>
    <ligand>
        <name>S-adenosyl-L-methionine</name>
        <dbReference type="ChEBI" id="CHEBI:59789"/>
    </ligand>
</feature>
<reference evidence="6 7" key="1">
    <citation type="submission" date="2013-11" db="EMBL/GenBank/DDBJ databases">
        <title>Metagenomic analysis of a methanogenic consortium involved in long chain n-alkane degradation.</title>
        <authorList>
            <person name="Davidova I.A."/>
            <person name="Callaghan A.V."/>
            <person name="Wawrik B."/>
            <person name="Pruitt S."/>
            <person name="Marks C."/>
            <person name="Duncan K.E."/>
            <person name="Suflita J.M."/>
        </authorList>
    </citation>
    <scope>NUCLEOTIDE SEQUENCE [LARGE SCALE GENOMIC DNA]</scope>
    <source>
        <strain evidence="6 7">SPR</strain>
    </source>
</reference>
<evidence type="ECO:0000313" key="6">
    <source>
        <dbReference type="EMBL" id="KIX13430.1"/>
    </source>
</evidence>
<dbReference type="Pfam" id="PF01938">
    <property type="entry name" value="TRAM"/>
    <property type="match status" value="1"/>
</dbReference>
<evidence type="ECO:0000256" key="1">
    <source>
        <dbReference type="ARBA" id="ARBA00022603"/>
    </source>
</evidence>
<dbReference type="RefSeq" id="WP_044349435.1">
    <property type="nucleotide sequence ID" value="NZ_AZAC01000016.1"/>
</dbReference>
<evidence type="ECO:0000313" key="7">
    <source>
        <dbReference type="Proteomes" id="UP000032233"/>
    </source>
</evidence>
<dbReference type="Pfam" id="PF05958">
    <property type="entry name" value="tRNA_U5-meth_tr"/>
    <property type="match status" value="2"/>
</dbReference>